<dbReference type="EMBL" id="KE525251">
    <property type="protein sequence ID" value="KFB43372.1"/>
    <property type="molecule type" value="Genomic_DNA"/>
</dbReference>
<reference evidence="1 3" key="1">
    <citation type="journal article" date="2014" name="BMC Genomics">
        <title>Genome sequence of Anopheles sinensis provides insight into genetics basis of mosquito competence for malaria parasites.</title>
        <authorList>
            <person name="Zhou D."/>
            <person name="Zhang D."/>
            <person name="Ding G."/>
            <person name="Shi L."/>
            <person name="Hou Q."/>
            <person name="Ye Y."/>
            <person name="Xu Y."/>
            <person name="Zhou H."/>
            <person name="Xiong C."/>
            <person name="Li S."/>
            <person name="Yu J."/>
            <person name="Hong S."/>
            <person name="Yu X."/>
            <person name="Zou P."/>
            <person name="Chen C."/>
            <person name="Chang X."/>
            <person name="Wang W."/>
            <person name="Lv Y."/>
            <person name="Sun Y."/>
            <person name="Ma L."/>
            <person name="Shen B."/>
            <person name="Zhu C."/>
        </authorList>
    </citation>
    <scope>NUCLEOTIDE SEQUENCE [LARGE SCALE GENOMIC DNA]</scope>
</reference>
<gene>
    <name evidence="1" type="ORF">ZHAS_00011184</name>
</gene>
<dbReference type="EMBL" id="ATLV01018842">
    <property type="status" value="NOT_ANNOTATED_CDS"/>
    <property type="molecule type" value="Genomic_DNA"/>
</dbReference>
<name>A0A084VZH8_ANOSI</name>
<reference evidence="2" key="2">
    <citation type="submission" date="2020-05" db="UniProtKB">
        <authorList>
            <consortium name="EnsemblMetazoa"/>
        </authorList>
    </citation>
    <scope>IDENTIFICATION</scope>
</reference>
<evidence type="ECO:0000313" key="1">
    <source>
        <dbReference type="EMBL" id="KFB43372.1"/>
    </source>
</evidence>
<dbReference type="AlphaFoldDB" id="A0A084VZH8"/>
<evidence type="ECO:0000313" key="3">
    <source>
        <dbReference type="Proteomes" id="UP000030765"/>
    </source>
</evidence>
<sequence>MEVKLNLAPREGTPYQEIFRTLGSKSHPVLYDGISALESQVHAGHLAVGGLYAAYH</sequence>
<dbReference type="Proteomes" id="UP000030765">
    <property type="component" value="Unassembled WGS sequence"/>
</dbReference>
<organism evidence="1">
    <name type="scientific">Anopheles sinensis</name>
    <name type="common">Mosquito</name>
    <dbReference type="NCBI Taxonomy" id="74873"/>
    <lineage>
        <taxon>Eukaryota</taxon>
        <taxon>Metazoa</taxon>
        <taxon>Ecdysozoa</taxon>
        <taxon>Arthropoda</taxon>
        <taxon>Hexapoda</taxon>
        <taxon>Insecta</taxon>
        <taxon>Pterygota</taxon>
        <taxon>Neoptera</taxon>
        <taxon>Endopterygota</taxon>
        <taxon>Diptera</taxon>
        <taxon>Nematocera</taxon>
        <taxon>Culicoidea</taxon>
        <taxon>Culicidae</taxon>
        <taxon>Anophelinae</taxon>
        <taxon>Anopheles</taxon>
    </lineage>
</organism>
<dbReference type="EnsemblMetazoa" id="ASIC011184-RA">
    <property type="protein sequence ID" value="ASIC011184-PA"/>
    <property type="gene ID" value="ASIC011184"/>
</dbReference>
<proteinExistence type="predicted"/>
<keyword evidence="3" id="KW-1185">Reference proteome</keyword>
<accession>A0A084VZH8</accession>
<protein>
    <submittedName>
        <fullName evidence="1 2">Uncharacterized protein</fullName>
    </submittedName>
</protein>
<evidence type="ECO:0000313" key="2">
    <source>
        <dbReference type="EnsemblMetazoa" id="ASIC011184-PA"/>
    </source>
</evidence>
<dbReference type="VEuPathDB" id="VectorBase:ASIC011184"/>